<dbReference type="OMA" id="QPKRKGH"/>
<gene>
    <name evidence="6" type="ORF">chiPu_0017350</name>
</gene>
<evidence type="ECO:0000256" key="3">
    <source>
        <dbReference type="PROSITE-ProRule" id="PRU00076"/>
    </source>
</evidence>
<keyword evidence="1 3" id="KW-0245">EGF-like domain</keyword>
<dbReference type="Proteomes" id="UP000287033">
    <property type="component" value="Unassembled WGS sequence"/>
</dbReference>
<dbReference type="STRING" id="137246.A0A401RF94"/>
<dbReference type="GO" id="GO:0007173">
    <property type="term" value="P:epidermal growth factor receptor signaling pathway"/>
    <property type="evidence" value="ECO:0007669"/>
    <property type="project" value="TreeGrafter"/>
</dbReference>
<accession>A0A401RF94</accession>
<dbReference type="GO" id="GO:0045840">
    <property type="term" value="P:positive regulation of mitotic nuclear division"/>
    <property type="evidence" value="ECO:0007669"/>
    <property type="project" value="TreeGrafter"/>
</dbReference>
<protein>
    <recommendedName>
        <fullName evidence="5">EGF-like domain-containing protein</fullName>
    </recommendedName>
</protein>
<dbReference type="OrthoDB" id="6233064at2759"/>
<name>A0A401RF94_CHIPU</name>
<organism evidence="6 7">
    <name type="scientific">Chiloscyllium punctatum</name>
    <name type="common">Brownbanded bambooshark</name>
    <name type="synonym">Hemiscyllium punctatum</name>
    <dbReference type="NCBI Taxonomy" id="137246"/>
    <lineage>
        <taxon>Eukaryota</taxon>
        <taxon>Metazoa</taxon>
        <taxon>Chordata</taxon>
        <taxon>Craniata</taxon>
        <taxon>Vertebrata</taxon>
        <taxon>Chondrichthyes</taxon>
        <taxon>Elasmobranchii</taxon>
        <taxon>Galeomorphii</taxon>
        <taxon>Galeoidea</taxon>
        <taxon>Orectolobiformes</taxon>
        <taxon>Hemiscylliidae</taxon>
        <taxon>Chiloscyllium</taxon>
    </lineage>
</organism>
<evidence type="ECO:0000259" key="5">
    <source>
        <dbReference type="PROSITE" id="PS50026"/>
    </source>
</evidence>
<evidence type="ECO:0000313" key="6">
    <source>
        <dbReference type="EMBL" id="GCC16797.1"/>
    </source>
</evidence>
<dbReference type="PRINTS" id="PR00009">
    <property type="entry name" value="EGFTGF"/>
</dbReference>
<dbReference type="InterPro" id="IPR000742">
    <property type="entry name" value="EGF"/>
</dbReference>
<keyword evidence="4" id="KW-0812">Transmembrane</keyword>
<dbReference type="GO" id="GO:0008083">
    <property type="term" value="F:growth factor activity"/>
    <property type="evidence" value="ECO:0007669"/>
    <property type="project" value="TreeGrafter"/>
</dbReference>
<dbReference type="GO" id="GO:0008284">
    <property type="term" value="P:positive regulation of cell population proliferation"/>
    <property type="evidence" value="ECO:0007669"/>
    <property type="project" value="TreeGrafter"/>
</dbReference>
<comment type="caution">
    <text evidence="6">The sequence shown here is derived from an EMBL/GenBank/DDBJ whole genome shotgun (WGS) entry which is preliminary data.</text>
</comment>
<dbReference type="PROSITE" id="PS00022">
    <property type="entry name" value="EGF_1"/>
    <property type="match status" value="1"/>
</dbReference>
<feature type="transmembrane region" description="Helical" evidence="4">
    <location>
        <begin position="65"/>
        <end position="91"/>
    </location>
</feature>
<evidence type="ECO:0000256" key="1">
    <source>
        <dbReference type="ARBA" id="ARBA00022536"/>
    </source>
</evidence>
<sequence>ASLTEIPQIGHFTKCPKELMSYCIEGECRFMQSENKPSCVCKFGYVGSRCEFLDVFYRTGKRDQFIVVGLVLAILLLMIAIIVICFCVHRFRRKHKAHKKRCEEAEILSSKPLDGKDSRGEGEDTAMTTLA</sequence>
<evidence type="ECO:0000256" key="4">
    <source>
        <dbReference type="SAM" id="Phobius"/>
    </source>
</evidence>
<keyword evidence="4" id="KW-1133">Transmembrane helix</keyword>
<dbReference type="PANTHER" id="PTHR10740">
    <property type="entry name" value="TRANSFORMING GROWTH FACTOR ALPHA"/>
    <property type="match status" value="1"/>
</dbReference>
<keyword evidence="2 3" id="KW-1015">Disulfide bond</keyword>
<dbReference type="SUPFAM" id="SSF57196">
    <property type="entry name" value="EGF/Laminin"/>
    <property type="match status" value="1"/>
</dbReference>
<keyword evidence="7" id="KW-1185">Reference proteome</keyword>
<keyword evidence="4" id="KW-0472">Membrane</keyword>
<evidence type="ECO:0000256" key="2">
    <source>
        <dbReference type="ARBA" id="ARBA00023157"/>
    </source>
</evidence>
<dbReference type="GO" id="GO:0005615">
    <property type="term" value="C:extracellular space"/>
    <property type="evidence" value="ECO:0007669"/>
    <property type="project" value="TreeGrafter"/>
</dbReference>
<feature type="disulfide bond" evidence="3">
    <location>
        <begin position="41"/>
        <end position="50"/>
    </location>
</feature>
<dbReference type="GO" id="GO:0005154">
    <property type="term" value="F:epidermal growth factor receptor binding"/>
    <property type="evidence" value="ECO:0007669"/>
    <property type="project" value="TreeGrafter"/>
</dbReference>
<feature type="non-terminal residue" evidence="6">
    <location>
        <position position="1"/>
    </location>
</feature>
<dbReference type="Gene3D" id="2.10.25.10">
    <property type="entry name" value="Laminin"/>
    <property type="match status" value="1"/>
</dbReference>
<dbReference type="PROSITE" id="PS01186">
    <property type="entry name" value="EGF_2"/>
    <property type="match status" value="1"/>
</dbReference>
<dbReference type="PANTHER" id="PTHR10740:SF3">
    <property type="entry name" value="PROBETACELLULIN"/>
    <property type="match status" value="1"/>
</dbReference>
<feature type="domain" description="EGF-like" evidence="5">
    <location>
        <begin position="11"/>
        <end position="51"/>
    </location>
</feature>
<dbReference type="EMBL" id="BEZZ01001267">
    <property type="protein sequence ID" value="GCC16797.1"/>
    <property type="molecule type" value="Genomic_DNA"/>
</dbReference>
<comment type="caution">
    <text evidence="3">Lacks conserved residue(s) required for the propagation of feature annotation.</text>
</comment>
<dbReference type="AlphaFoldDB" id="A0A401RF94"/>
<dbReference type="PROSITE" id="PS50026">
    <property type="entry name" value="EGF_3"/>
    <property type="match status" value="1"/>
</dbReference>
<proteinExistence type="predicted"/>
<evidence type="ECO:0000313" key="7">
    <source>
        <dbReference type="Proteomes" id="UP000287033"/>
    </source>
</evidence>
<reference evidence="6 7" key="1">
    <citation type="journal article" date="2018" name="Nat. Ecol. Evol.">
        <title>Shark genomes provide insights into elasmobranch evolution and the origin of vertebrates.</title>
        <authorList>
            <person name="Hara Y"/>
            <person name="Yamaguchi K"/>
            <person name="Onimaru K"/>
            <person name="Kadota M"/>
            <person name="Koyanagi M"/>
            <person name="Keeley SD"/>
            <person name="Tatsumi K"/>
            <person name="Tanaka K"/>
            <person name="Motone F"/>
            <person name="Kageyama Y"/>
            <person name="Nozu R"/>
            <person name="Adachi N"/>
            <person name="Nishimura O"/>
            <person name="Nakagawa R"/>
            <person name="Tanegashima C"/>
            <person name="Kiyatake I"/>
            <person name="Matsumoto R"/>
            <person name="Murakumo K"/>
            <person name="Nishida K"/>
            <person name="Terakita A"/>
            <person name="Kuratani S"/>
            <person name="Sato K"/>
            <person name="Hyodo S Kuraku.S."/>
        </authorList>
    </citation>
    <scope>NUCLEOTIDE SEQUENCE [LARGE SCALE GENOMIC DNA]</scope>
</reference>